<name>A0CMH4_PARTE</name>
<gene>
    <name evidence="1" type="ORF">GSPATT00008470001</name>
</gene>
<dbReference type="RefSeq" id="XP_001439388.1">
    <property type="nucleotide sequence ID" value="XM_001439351.2"/>
</dbReference>
<dbReference type="GeneID" id="5025173"/>
<protein>
    <submittedName>
        <fullName evidence="1">Uncharacterized protein</fullName>
    </submittedName>
</protein>
<accession>A0CMH4</accession>
<dbReference type="EMBL" id="CT868108">
    <property type="protein sequence ID" value="CAK71991.1"/>
    <property type="molecule type" value="Genomic_DNA"/>
</dbReference>
<proteinExistence type="predicted"/>
<dbReference type="AlphaFoldDB" id="A0CMH4"/>
<dbReference type="Proteomes" id="UP000000600">
    <property type="component" value="Unassembled WGS sequence"/>
</dbReference>
<dbReference type="InParanoid" id="A0CMH4"/>
<organism evidence="1 2">
    <name type="scientific">Paramecium tetraurelia</name>
    <dbReference type="NCBI Taxonomy" id="5888"/>
    <lineage>
        <taxon>Eukaryota</taxon>
        <taxon>Sar</taxon>
        <taxon>Alveolata</taxon>
        <taxon>Ciliophora</taxon>
        <taxon>Intramacronucleata</taxon>
        <taxon>Oligohymenophorea</taxon>
        <taxon>Peniculida</taxon>
        <taxon>Parameciidae</taxon>
        <taxon>Paramecium</taxon>
    </lineage>
</organism>
<dbReference type="HOGENOM" id="CLU_2163302_0_0_1"/>
<dbReference type="KEGG" id="ptm:GSPATT00008470001"/>
<reference evidence="1 2" key="1">
    <citation type="journal article" date="2006" name="Nature">
        <title>Global trends of whole-genome duplications revealed by the ciliate Paramecium tetraurelia.</title>
        <authorList>
            <consortium name="Genoscope"/>
            <person name="Aury J.-M."/>
            <person name="Jaillon O."/>
            <person name="Duret L."/>
            <person name="Noel B."/>
            <person name="Jubin C."/>
            <person name="Porcel B.M."/>
            <person name="Segurens B."/>
            <person name="Daubin V."/>
            <person name="Anthouard V."/>
            <person name="Aiach N."/>
            <person name="Arnaiz O."/>
            <person name="Billaut A."/>
            <person name="Beisson J."/>
            <person name="Blanc I."/>
            <person name="Bouhouche K."/>
            <person name="Camara F."/>
            <person name="Duharcourt S."/>
            <person name="Guigo R."/>
            <person name="Gogendeau D."/>
            <person name="Katinka M."/>
            <person name="Keller A.-M."/>
            <person name="Kissmehl R."/>
            <person name="Klotz C."/>
            <person name="Koll F."/>
            <person name="Le Moue A."/>
            <person name="Lepere C."/>
            <person name="Malinsky S."/>
            <person name="Nowacki M."/>
            <person name="Nowak J.K."/>
            <person name="Plattner H."/>
            <person name="Poulain J."/>
            <person name="Ruiz F."/>
            <person name="Serrano V."/>
            <person name="Zagulski M."/>
            <person name="Dessen P."/>
            <person name="Betermier M."/>
            <person name="Weissenbach J."/>
            <person name="Scarpelli C."/>
            <person name="Schachter V."/>
            <person name="Sperling L."/>
            <person name="Meyer E."/>
            <person name="Cohen J."/>
            <person name="Wincker P."/>
        </authorList>
    </citation>
    <scope>NUCLEOTIDE SEQUENCE [LARGE SCALE GENOMIC DNA]</scope>
    <source>
        <strain evidence="1 2">Stock d4-2</strain>
    </source>
</reference>
<evidence type="ECO:0000313" key="1">
    <source>
        <dbReference type="EMBL" id="CAK71991.1"/>
    </source>
</evidence>
<dbReference type="OrthoDB" id="10544817at2759"/>
<sequence>MQSFRLIQLNLNTAIEGKDWNKLYSLQFTVKYASKLSISLNNDDIKGSLKLQLQKSVLTIQRKSNILVEYLTWYDKKENHKSLFYDEQQLRTSRELINSFFIIRLLLNTTC</sequence>
<keyword evidence="2" id="KW-1185">Reference proteome</keyword>
<evidence type="ECO:0000313" key="2">
    <source>
        <dbReference type="Proteomes" id="UP000000600"/>
    </source>
</evidence>